<gene>
    <name evidence="3" type="ORF">GKJPGBOP_01183</name>
</gene>
<evidence type="ECO:0000313" key="4">
    <source>
        <dbReference type="Proteomes" id="UP000286746"/>
    </source>
</evidence>
<feature type="transmembrane region" description="Helical" evidence="1">
    <location>
        <begin position="181"/>
        <end position="204"/>
    </location>
</feature>
<name>A0A401VWU4_STREY</name>
<feature type="domain" description="DUF6545" evidence="2">
    <location>
        <begin position="261"/>
        <end position="395"/>
    </location>
</feature>
<dbReference type="InterPro" id="IPR050039">
    <property type="entry name" value="MAB_1171c-like"/>
</dbReference>
<dbReference type="Proteomes" id="UP000286746">
    <property type="component" value="Unassembled WGS sequence"/>
</dbReference>
<keyword evidence="1" id="KW-1133">Transmembrane helix</keyword>
<reference evidence="3 4" key="1">
    <citation type="submission" date="2018-11" db="EMBL/GenBank/DDBJ databases">
        <title>Whole genome sequence of Streptomyces paromomycinus NBRC 15454(T).</title>
        <authorList>
            <person name="Komaki H."/>
            <person name="Tamura T."/>
        </authorList>
    </citation>
    <scope>NUCLEOTIDE SEQUENCE [LARGE SCALE GENOMIC DNA]</scope>
    <source>
        <strain evidence="3 4">NBRC 15454</strain>
    </source>
</reference>
<feature type="transmembrane region" description="Helical" evidence="1">
    <location>
        <begin position="68"/>
        <end position="89"/>
    </location>
</feature>
<dbReference type="NCBIfam" id="NF042915">
    <property type="entry name" value="MAB_1171c_fam"/>
    <property type="match status" value="1"/>
</dbReference>
<keyword evidence="1" id="KW-0472">Membrane</keyword>
<keyword evidence="1" id="KW-0812">Transmembrane</keyword>
<dbReference type="RefSeq" id="WP_125052472.1">
    <property type="nucleotide sequence ID" value="NZ_BHZD01000001.1"/>
</dbReference>
<dbReference type="Pfam" id="PF20182">
    <property type="entry name" value="DUF6545"/>
    <property type="match status" value="1"/>
</dbReference>
<dbReference type="AlphaFoldDB" id="A0A401VWU4"/>
<dbReference type="InterPro" id="IPR046675">
    <property type="entry name" value="DUF6545"/>
</dbReference>
<feature type="transmembrane region" description="Helical" evidence="1">
    <location>
        <begin position="140"/>
        <end position="160"/>
    </location>
</feature>
<dbReference type="EMBL" id="BHZD01000001">
    <property type="protein sequence ID" value="GCD41528.1"/>
    <property type="molecule type" value="Genomic_DNA"/>
</dbReference>
<proteinExistence type="predicted"/>
<organism evidence="3 4">
    <name type="scientific">Streptomyces paromomycinus</name>
    <name type="common">Streptomyces rimosus subsp. paromomycinus</name>
    <dbReference type="NCBI Taxonomy" id="92743"/>
    <lineage>
        <taxon>Bacteria</taxon>
        <taxon>Bacillati</taxon>
        <taxon>Actinomycetota</taxon>
        <taxon>Actinomycetes</taxon>
        <taxon>Kitasatosporales</taxon>
        <taxon>Streptomycetaceae</taxon>
        <taxon>Streptomyces</taxon>
    </lineage>
</organism>
<evidence type="ECO:0000313" key="3">
    <source>
        <dbReference type="EMBL" id="GCD41528.1"/>
    </source>
</evidence>
<keyword evidence="4" id="KW-1185">Reference proteome</keyword>
<feature type="transmembrane region" description="Helical" evidence="1">
    <location>
        <begin position="101"/>
        <end position="120"/>
    </location>
</feature>
<evidence type="ECO:0000259" key="2">
    <source>
        <dbReference type="Pfam" id="PF20182"/>
    </source>
</evidence>
<evidence type="ECO:0000256" key="1">
    <source>
        <dbReference type="SAM" id="Phobius"/>
    </source>
</evidence>
<accession>A0A401VWU4</accession>
<sequence>MVNVLFLSIAAVLLLAAAYKARPLLRRPRPRGLGALCGFLTGLGASLVFLTPAVGDALSVVTPKLGRLLGNCSTLAAATCISILLLRFNEEPPDADRKARHRLVSLGVVLVAMAVLFFASPVDDSPGAPTFGELPRTEPLLNIYVLVFTAHLGAAIVDLLRQALRYSRHAPRTSLRAGLRVIAAGCALGMVYIGYKIVHVVGLWTDAGWLPPEQLCSSLVTPATCTFSVGLPAICSLLLVIGVLLPAVGPALAWPWRRLQLWQLHRGLHPLWAALTAAVPEIQLTATENRYAAPDPEFRLYRRVIEIRDGMLALRPHRSDEVRRAAEERLRSGGADARELDAGVEAAVLAAALESRRDGGAPAHTVSAEDATLTRPELNDLFDEARWLRRVSHAFVASGTGPAPSEPSRPAAGI</sequence>
<feature type="transmembrane region" description="Helical" evidence="1">
    <location>
        <begin position="229"/>
        <end position="256"/>
    </location>
</feature>
<comment type="caution">
    <text evidence="3">The sequence shown here is derived from an EMBL/GenBank/DDBJ whole genome shotgun (WGS) entry which is preliminary data.</text>
</comment>
<protein>
    <recommendedName>
        <fullName evidence="2">DUF6545 domain-containing protein</fullName>
    </recommendedName>
</protein>